<gene>
    <name evidence="2" type="ORF">PMAYCL1PPCAC_25338</name>
</gene>
<reference evidence="3" key="1">
    <citation type="submission" date="2022-10" db="EMBL/GenBank/DDBJ databases">
        <title>Genome assembly of Pristionchus species.</title>
        <authorList>
            <person name="Yoshida K."/>
            <person name="Sommer R.J."/>
        </authorList>
    </citation>
    <scope>NUCLEOTIDE SEQUENCE [LARGE SCALE GENOMIC DNA]</scope>
    <source>
        <strain evidence="3">RS5460</strain>
    </source>
</reference>
<organism evidence="2 3">
    <name type="scientific">Pristionchus mayeri</name>
    <dbReference type="NCBI Taxonomy" id="1317129"/>
    <lineage>
        <taxon>Eukaryota</taxon>
        <taxon>Metazoa</taxon>
        <taxon>Ecdysozoa</taxon>
        <taxon>Nematoda</taxon>
        <taxon>Chromadorea</taxon>
        <taxon>Rhabditida</taxon>
        <taxon>Rhabditina</taxon>
        <taxon>Diplogasteromorpha</taxon>
        <taxon>Diplogasteroidea</taxon>
        <taxon>Neodiplogasteridae</taxon>
        <taxon>Pristionchus</taxon>
    </lineage>
</organism>
<evidence type="ECO:0000313" key="3">
    <source>
        <dbReference type="Proteomes" id="UP001328107"/>
    </source>
</evidence>
<dbReference type="Proteomes" id="UP001328107">
    <property type="component" value="Unassembled WGS sequence"/>
</dbReference>
<name>A0AAN5D246_9BILA</name>
<accession>A0AAN5D246</accession>
<evidence type="ECO:0000313" key="2">
    <source>
        <dbReference type="EMBL" id="GMR55143.1"/>
    </source>
</evidence>
<dbReference type="AlphaFoldDB" id="A0AAN5D246"/>
<sequence length="81" mass="9457">FRSNGRCSNWSLVDAPAGRTMDGMKLTLLEEWRRFSNRPRKWWAKAATTWSPTTVNTWLTIAGTERSDPDRSTKRRLSWAQ</sequence>
<feature type="region of interest" description="Disordered" evidence="1">
    <location>
        <begin position="62"/>
        <end position="81"/>
    </location>
</feature>
<feature type="non-terminal residue" evidence="2">
    <location>
        <position position="1"/>
    </location>
</feature>
<keyword evidence="3" id="KW-1185">Reference proteome</keyword>
<protein>
    <submittedName>
        <fullName evidence="2">Uncharacterized protein</fullName>
    </submittedName>
</protein>
<evidence type="ECO:0000256" key="1">
    <source>
        <dbReference type="SAM" id="MobiDB-lite"/>
    </source>
</evidence>
<dbReference type="EMBL" id="BTRK01000005">
    <property type="protein sequence ID" value="GMR55143.1"/>
    <property type="molecule type" value="Genomic_DNA"/>
</dbReference>
<comment type="caution">
    <text evidence="2">The sequence shown here is derived from an EMBL/GenBank/DDBJ whole genome shotgun (WGS) entry which is preliminary data.</text>
</comment>
<proteinExistence type="predicted"/>